<dbReference type="AlphaFoldDB" id="A0A329BHU0"/>
<reference evidence="1 2" key="1">
    <citation type="submission" date="2018-06" db="EMBL/GenBank/DDBJ databases">
        <title>Genomic Encyclopedia of Type Strains, Phase III (KMG-III): the genomes of soil and plant-associated and newly described type strains.</title>
        <authorList>
            <person name="Whitman W."/>
        </authorList>
    </citation>
    <scope>NUCLEOTIDE SEQUENCE [LARGE SCALE GENOMIC DNA]</scope>
    <source>
        <strain evidence="1 2">LMG 23644</strain>
    </source>
</reference>
<name>A0A329BHU0_9BURK</name>
<dbReference type="OrthoDB" id="9114979at2"/>
<dbReference type="EMBL" id="QLTK01000028">
    <property type="protein sequence ID" value="RAS21522.1"/>
    <property type="molecule type" value="Genomic_DNA"/>
</dbReference>
<organism evidence="1 2">
    <name type="scientific">Paraburkholderia bryophila</name>
    <dbReference type="NCBI Taxonomy" id="420952"/>
    <lineage>
        <taxon>Bacteria</taxon>
        <taxon>Pseudomonadati</taxon>
        <taxon>Pseudomonadota</taxon>
        <taxon>Betaproteobacteria</taxon>
        <taxon>Burkholderiales</taxon>
        <taxon>Burkholderiaceae</taxon>
        <taxon>Paraburkholderia</taxon>
    </lineage>
</organism>
<dbReference type="RefSeq" id="WP_111934714.1">
    <property type="nucleotide sequence ID" value="NZ_CADFFP010000030.1"/>
</dbReference>
<dbReference type="Proteomes" id="UP000248918">
    <property type="component" value="Unassembled WGS sequence"/>
</dbReference>
<comment type="caution">
    <text evidence="1">The sequence shown here is derived from an EMBL/GenBank/DDBJ whole genome shotgun (WGS) entry which is preliminary data.</text>
</comment>
<protein>
    <recommendedName>
        <fullName evidence="3">Flagellar FliJ protein</fullName>
    </recommendedName>
</protein>
<sequence length="142" mass="16258">MRDAVREAALWRLLVRVRGLRVRRRLRALADARRQERHAAEAVAAQLAALERHAEQRQRVLASCRRDERVGAQWHATLRAHDARRPALQRQWSEARDAHAAARDEAAHALRAWQVERGRHDDARERLRVIGARLAVGDGDGT</sequence>
<gene>
    <name evidence="1" type="ORF">BX591_12842</name>
</gene>
<accession>A0A329BHU0</accession>
<evidence type="ECO:0008006" key="3">
    <source>
        <dbReference type="Google" id="ProtNLM"/>
    </source>
</evidence>
<evidence type="ECO:0000313" key="1">
    <source>
        <dbReference type="EMBL" id="RAS21522.1"/>
    </source>
</evidence>
<proteinExistence type="predicted"/>
<evidence type="ECO:0000313" key="2">
    <source>
        <dbReference type="Proteomes" id="UP000248918"/>
    </source>
</evidence>